<protein>
    <submittedName>
        <fullName evidence="3">Sulfatase-like hydrolase/transferase</fullName>
    </submittedName>
</protein>
<dbReference type="GO" id="GO:0004065">
    <property type="term" value="F:arylsulfatase activity"/>
    <property type="evidence" value="ECO:0007669"/>
    <property type="project" value="TreeGrafter"/>
</dbReference>
<proteinExistence type="inferred from homology"/>
<organism evidence="3 4">
    <name type="scientific">Mycolicibacterium hodleri</name>
    <dbReference type="NCBI Taxonomy" id="49897"/>
    <lineage>
        <taxon>Bacteria</taxon>
        <taxon>Bacillati</taxon>
        <taxon>Actinomycetota</taxon>
        <taxon>Actinomycetes</taxon>
        <taxon>Mycobacteriales</taxon>
        <taxon>Mycobacteriaceae</taxon>
        <taxon>Mycolicibacterium</taxon>
    </lineage>
</organism>
<evidence type="ECO:0000313" key="3">
    <source>
        <dbReference type="EMBL" id="TQR85643.1"/>
    </source>
</evidence>
<keyword evidence="3" id="KW-0378">Hydrolase</keyword>
<dbReference type="InterPro" id="IPR050738">
    <property type="entry name" value="Sulfatase"/>
</dbReference>
<evidence type="ECO:0000256" key="1">
    <source>
        <dbReference type="ARBA" id="ARBA00008779"/>
    </source>
</evidence>
<gene>
    <name evidence="3" type="ORF">D8S82_16270</name>
</gene>
<dbReference type="Proteomes" id="UP000315759">
    <property type="component" value="Unassembled WGS sequence"/>
</dbReference>
<dbReference type="RefSeq" id="WP_142553065.1">
    <property type="nucleotide sequence ID" value="NZ_VIFX01000019.1"/>
</dbReference>
<reference evidence="3 4" key="1">
    <citation type="submission" date="2018-10" db="EMBL/GenBank/DDBJ databases">
        <title>Draft genome of Mycobacterium hodleri strain B.</title>
        <authorList>
            <person name="Amande T.J."/>
            <person name="Mcgenity T.J."/>
        </authorList>
    </citation>
    <scope>NUCLEOTIDE SEQUENCE [LARGE SCALE GENOMIC DNA]</scope>
    <source>
        <strain evidence="3 4">B</strain>
    </source>
</reference>
<name>A0A544W088_9MYCO</name>
<dbReference type="InterPro" id="IPR006311">
    <property type="entry name" value="TAT_signal"/>
</dbReference>
<dbReference type="Gene3D" id="3.40.720.10">
    <property type="entry name" value="Alkaline Phosphatase, subunit A"/>
    <property type="match status" value="1"/>
</dbReference>
<keyword evidence="3" id="KW-0808">Transferase</keyword>
<evidence type="ECO:0000259" key="2">
    <source>
        <dbReference type="Pfam" id="PF00884"/>
    </source>
</evidence>
<feature type="domain" description="Sulfatase N-terminal" evidence="2">
    <location>
        <begin position="45"/>
        <end position="381"/>
    </location>
</feature>
<dbReference type="Pfam" id="PF00884">
    <property type="entry name" value="Sulfatase"/>
    <property type="match status" value="1"/>
</dbReference>
<dbReference type="PROSITE" id="PS51318">
    <property type="entry name" value="TAT"/>
    <property type="match status" value="1"/>
</dbReference>
<dbReference type="SUPFAM" id="SSF53649">
    <property type="entry name" value="Alkaline phosphatase-like"/>
    <property type="match status" value="1"/>
</dbReference>
<evidence type="ECO:0000313" key="4">
    <source>
        <dbReference type="Proteomes" id="UP000315759"/>
    </source>
</evidence>
<keyword evidence="4" id="KW-1185">Reference proteome</keyword>
<dbReference type="PANTHER" id="PTHR42693:SF33">
    <property type="entry name" value="ARYLSULFATASE"/>
    <property type="match status" value="1"/>
</dbReference>
<dbReference type="GO" id="GO:0016740">
    <property type="term" value="F:transferase activity"/>
    <property type="evidence" value="ECO:0007669"/>
    <property type="project" value="UniProtKB-KW"/>
</dbReference>
<comment type="caution">
    <text evidence="3">The sequence shown here is derived from an EMBL/GenBank/DDBJ whole genome shotgun (WGS) entry which is preliminary data.</text>
</comment>
<comment type="similarity">
    <text evidence="1">Belongs to the sulfatase family.</text>
</comment>
<dbReference type="InterPro" id="IPR000917">
    <property type="entry name" value="Sulfatase_N"/>
</dbReference>
<dbReference type="InterPro" id="IPR017850">
    <property type="entry name" value="Alkaline_phosphatase_core_sf"/>
</dbReference>
<accession>A0A544W088</accession>
<dbReference type="EMBL" id="VIFX01000019">
    <property type="protein sequence ID" value="TQR85643.1"/>
    <property type="molecule type" value="Genomic_DNA"/>
</dbReference>
<sequence>MSPISRRTLLTGGAVVAGGAASLGGYELLTRPSRTDATAAGGDKPNILVVVVDQMRAPQWFPGTGDLDALLPNLSRLRQSSVSFDAHYTASNACTPSRGVLTTGLYSHQTGCLYTGDGPTESSLAPQFPTWGTMLRNQGYRTWWWGKWHLGAAADTTPDGLDAHGFSGGTYPSPNGAPNQGLRRDPGITDQFVEWFDAHAGEGPWCTTVSLVNPHDIMWWPKTPLPEDVPRVFSAKPPNFETPEDLARRGKPRLQVDYVDFVAPLLAGALPYAGPDVERQWARGLDVYLWLQQQVDRQIGRVLDTLSSRPDVDRNTVVVFTSDHGEYGGSHGMRGKGAAIYEEGIRVPLYVRDPSGRLTPSPGEVRTQLTSSVDLAPLLLTIGAGGNGWRADPRNAHLASRADIAGIAANPAARGRPWIAHVTDDIAVEEMAAMMTAAGMPAARAPGRTPGEVPTNAPSHIVAVRTSSAKFGVYSHWKPGGTTVDASREVERELYDYSTPDGFREVENLAGRSPLQQKLQGLLDGEVRAEIEAPLPAALHEAQELGLANLQKVTAARGG</sequence>
<dbReference type="AlphaFoldDB" id="A0A544W088"/>
<dbReference type="PANTHER" id="PTHR42693">
    <property type="entry name" value="ARYLSULFATASE FAMILY MEMBER"/>
    <property type="match status" value="1"/>
</dbReference>